<dbReference type="GO" id="GO:0006749">
    <property type="term" value="P:glutathione metabolic process"/>
    <property type="evidence" value="ECO:0007669"/>
    <property type="project" value="TreeGrafter"/>
</dbReference>
<dbReference type="AlphaFoldDB" id="A0A2A5X0C0"/>
<evidence type="ECO:0000259" key="3">
    <source>
        <dbReference type="Pfam" id="PF05378"/>
    </source>
</evidence>
<evidence type="ECO:0000259" key="2">
    <source>
        <dbReference type="Pfam" id="PF01968"/>
    </source>
</evidence>
<dbReference type="InterPro" id="IPR045079">
    <property type="entry name" value="Oxoprolinase-like"/>
</dbReference>
<dbReference type="SUPFAM" id="SSF53067">
    <property type="entry name" value="Actin-like ATPase domain"/>
    <property type="match status" value="1"/>
</dbReference>
<evidence type="ECO:0000313" key="4">
    <source>
        <dbReference type="EMBL" id="PDH42172.1"/>
    </source>
</evidence>
<dbReference type="Pfam" id="PF05378">
    <property type="entry name" value="Hydant_A_N"/>
    <property type="match status" value="1"/>
</dbReference>
<dbReference type="GO" id="GO:0005829">
    <property type="term" value="C:cytosol"/>
    <property type="evidence" value="ECO:0007669"/>
    <property type="project" value="TreeGrafter"/>
</dbReference>
<dbReference type="GO" id="GO:0017168">
    <property type="term" value="F:5-oxoprolinase (ATP-hydrolyzing) activity"/>
    <property type="evidence" value="ECO:0007669"/>
    <property type="project" value="TreeGrafter"/>
</dbReference>
<comment type="caution">
    <text evidence="4">The sequence shown here is derived from an EMBL/GenBank/DDBJ whole genome shotgun (WGS) entry which is preliminary data.</text>
</comment>
<dbReference type="InterPro" id="IPR008040">
    <property type="entry name" value="Hydant_A_N"/>
</dbReference>
<accession>A0A2A5X0C0</accession>
<dbReference type="PANTHER" id="PTHR11365">
    <property type="entry name" value="5-OXOPROLINASE RELATED"/>
    <property type="match status" value="1"/>
</dbReference>
<gene>
    <name evidence="4" type="ORF">CNE99_00180</name>
</gene>
<protein>
    <submittedName>
        <fullName evidence="4">Hydantoinase</fullName>
    </submittedName>
</protein>
<dbReference type="InterPro" id="IPR043129">
    <property type="entry name" value="ATPase_NBD"/>
</dbReference>
<reference evidence="4 5" key="1">
    <citation type="submission" date="2017-08" db="EMBL/GenBank/DDBJ databases">
        <title>Fine stratification of microbial communities through a metagenomic profile of the photic zone.</title>
        <authorList>
            <person name="Haro-Moreno J.M."/>
            <person name="Lopez-Perez M."/>
            <person name="De La Torre J."/>
            <person name="Picazo A."/>
            <person name="Camacho A."/>
            <person name="Rodriguez-Valera F."/>
        </authorList>
    </citation>
    <scope>NUCLEOTIDE SEQUENCE [LARGE SCALE GENOMIC DNA]</scope>
    <source>
        <strain evidence="4">MED-G24</strain>
    </source>
</reference>
<organism evidence="4 5">
    <name type="scientific">OM182 bacterium MED-G24</name>
    <dbReference type="NCBI Taxonomy" id="1986255"/>
    <lineage>
        <taxon>Bacteria</taxon>
        <taxon>Pseudomonadati</taxon>
        <taxon>Pseudomonadota</taxon>
        <taxon>Gammaproteobacteria</taxon>
        <taxon>OMG group</taxon>
        <taxon>OM182 clade</taxon>
    </lineage>
</organism>
<dbReference type="Pfam" id="PF01968">
    <property type="entry name" value="Hydantoinase_A"/>
    <property type="match status" value="1"/>
</dbReference>
<sequence length="676" mass="73023">MPDNGPVTSVPAPRLYLGIDTGGTFTDFVLLREGKLISHKVPSTPDAPDRAIWQGIEDMGLVEAASRGHLTIIHGTTVATNAVLEDKGVRTAYITNEGLADLLLIGRQTRRRLYDLTPAPPHRPFAEHPTIEVNCRLSANGQWLTRLSDDDLQRLKQRLAQLDIESVAINLVFSYLDSSEEERIESALSDQYFVSRSSFVLPATGEYERGIATWINAWIGPSIASYMQSIVNAVEPSTIAIMQSSGLTISATQAAARAVNLLLSGPAGGIAAATMLSRQTGHERMLTFDMGGTSTDVSLLNGTPALIARGQISDLPIHVPMTDIHTIGAGGGSVAIVDSGGLLRVGPRSAGAEPGPACYGRGGLEATVTDAHAFLGRLPADRFFGGRLPLDMTANRKAIEHLAEHLAIPAPEVAQGVLDIANEHMVAALKVISIERGFDPQDFVLTSFGGAGGLHVCELAEALAISQIIVPRDAGVLSAVGMLATAPGREMIRTRESLLRDVTDAEINTWFRELENAATSELQRETDDALLFRRGLDLRYAGQTHTLEVPYHGNLDVSAEHFQILHEQRFGHRLERTVELCHLRVNARARQSPIDASQPSSQLGSKTSGEADRTSIYTSVFLDGERHRIPVFSGEETAQFDGQIGPILIADRHTTVLVRPGWSLNCDDFGNLHLRT</sequence>
<name>A0A2A5X0C0_9GAMM</name>
<dbReference type="EMBL" id="NTKD01000001">
    <property type="protein sequence ID" value="PDH42172.1"/>
    <property type="molecule type" value="Genomic_DNA"/>
</dbReference>
<proteinExistence type="predicted"/>
<feature type="region of interest" description="Disordered" evidence="1">
    <location>
        <begin position="591"/>
        <end position="611"/>
    </location>
</feature>
<evidence type="ECO:0000256" key="1">
    <source>
        <dbReference type="SAM" id="MobiDB-lite"/>
    </source>
</evidence>
<dbReference type="InterPro" id="IPR002821">
    <property type="entry name" value="Hydantoinase_A"/>
</dbReference>
<dbReference type="Proteomes" id="UP000219327">
    <property type="component" value="Unassembled WGS sequence"/>
</dbReference>
<feature type="compositionally biased region" description="Polar residues" evidence="1">
    <location>
        <begin position="594"/>
        <end position="608"/>
    </location>
</feature>
<dbReference type="PANTHER" id="PTHR11365:SF23">
    <property type="entry name" value="HYPOTHETICAL 5-OXOPROLINASE (EUROFUNG)-RELATED"/>
    <property type="match status" value="1"/>
</dbReference>
<feature type="domain" description="Hydantoinase/oxoprolinase N-terminal" evidence="3">
    <location>
        <begin position="17"/>
        <end position="189"/>
    </location>
</feature>
<feature type="domain" description="Hydantoinase A/oxoprolinase" evidence="2">
    <location>
        <begin position="209"/>
        <end position="484"/>
    </location>
</feature>
<evidence type="ECO:0000313" key="5">
    <source>
        <dbReference type="Proteomes" id="UP000219327"/>
    </source>
</evidence>